<protein>
    <submittedName>
        <fullName evidence="1">Uncharacterized DUF497 family protein</fullName>
    </submittedName>
</protein>
<evidence type="ECO:0000313" key="2">
    <source>
        <dbReference type="Proteomes" id="UP000781958"/>
    </source>
</evidence>
<reference evidence="1 2" key="1">
    <citation type="submission" date="2021-03" db="EMBL/GenBank/DDBJ databases">
        <title>Genomic Encyclopedia of Type Strains, Phase III (KMG-III): the genomes of soil and plant-associated and newly described type strains.</title>
        <authorList>
            <person name="Whitman W."/>
        </authorList>
    </citation>
    <scope>NUCLEOTIDE SEQUENCE [LARGE SCALE GENOMIC DNA]</scope>
    <source>
        <strain evidence="1 2">IMMIB AFH-6</strain>
    </source>
</reference>
<dbReference type="Pfam" id="PF04365">
    <property type="entry name" value="BrnT_toxin"/>
    <property type="match status" value="1"/>
</dbReference>
<accession>A0ABS4SMP3</accession>
<comment type="caution">
    <text evidence="1">The sequence shown here is derived from an EMBL/GenBank/DDBJ whole genome shotgun (WGS) entry which is preliminary data.</text>
</comment>
<gene>
    <name evidence="1" type="ORF">J2851_003616</name>
</gene>
<sequence length="120" mass="13928">MRYRIACSTLGINMRIARIGKLTFRQTSEEFEGFDWNEPNRDRHFAKHGIDFPIVAEVDWSKILKAPDTRKRYHPQRSVCLAFCPKLGRVLVIVYEKTDGVGTIISVRLANHVEEKLFHA</sequence>
<dbReference type="InterPro" id="IPR007460">
    <property type="entry name" value="BrnT_toxin"/>
</dbReference>
<dbReference type="InterPro" id="IPR038573">
    <property type="entry name" value="BrnT_sf"/>
</dbReference>
<keyword evidence="2" id="KW-1185">Reference proteome</keyword>
<name>A0ABS4SMP3_9PROT</name>
<dbReference type="RefSeq" id="WP_209767756.1">
    <property type="nucleotide sequence ID" value="NZ_JAGINP010000013.1"/>
</dbReference>
<organism evidence="1 2">
    <name type="scientific">Azospirillum rugosum</name>
    <dbReference type="NCBI Taxonomy" id="416170"/>
    <lineage>
        <taxon>Bacteria</taxon>
        <taxon>Pseudomonadati</taxon>
        <taxon>Pseudomonadota</taxon>
        <taxon>Alphaproteobacteria</taxon>
        <taxon>Rhodospirillales</taxon>
        <taxon>Azospirillaceae</taxon>
        <taxon>Azospirillum</taxon>
    </lineage>
</organism>
<evidence type="ECO:0000313" key="1">
    <source>
        <dbReference type="EMBL" id="MBP2293831.1"/>
    </source>
</evidence>
<dbReference type="Proteomes" id="UP000781958">
    <property type="component" value="Unassembled WGS sequence"/>
</dbReference>
<dbReference type="Gene3D" id="3.10.450.530">
    <property type="entry name" value="Ribonuclease toxin, BrnT, of type II toxin-antitoxin system"/>
    <property type="match status" value="1"/>
</dbReference>
<dbReference type="EMBL" id="JAGINP010000013">
    <property type="protein sequence ID" value="MBP2293831.1"/>
    <property type="molecule type" value="Genomic_DNA"/>
</dbReference>
<proteinExistence type="predicted"/>